<dbReference type="OrthoDB" id="286301at2759"/>
<dbReference type="InterPro" id="IPR036378">
    <property type="entry name" value="FAS1_dom_sf"/>
</dbReference>
<evidence type="ECO:0000313" key="4">
    <source>
        <dbReference type="Proteomes" id="UP000278143"/>
    </source>
</evidence>
<dbReference type="Gene3D" id="2.30.180.10">
    <property type="entry name" value="FAS1 domain"/>
    <property type="match status" value="1"/>
</dbReference>
<dbReference type="AlphaFoldDB" id="A0A4P9YWA8"/>
<dbReference type="PROSITE" id="PS50213">
    <property type="entry name" value="FAS1"/>
    <property type="match status" value="1"/>
</dbReference>
<evidence type="ECO:0000259" key="2">
    <source>
        <dbReference type="PROSITE" id="PS50213"/>
    </source>
</evidence>
<gene>
    <name evidence="3" type="ORF">SYNPS1DRAFT_30684</name>
</gene>
<evidence type="ECO:0000313" key="3">
    <source>
        <dbReference type="EMBL" id="RKP23561.1"/>
    </source>
</evidence>
<protein>
    <recommendedName>
        <fullName evidence="2">FAS1 domain-containing protein</fullName>
    </recommendedName>
</protein>
<proteinExistence type="predicted"/>
<sequence>MRGALCVAILLPALLDAPHDDAYLRGKVAATAIVPSVSISIRDGHRMAVKTSSQHRHAASHWVDGKRRMPPIEAKGPLPGTPFVRMFDWSPRLRFPRSFYGPPPRAANTIGTVIAEQPQFTQLSNYTMIYATYSYLYVDPSQKLTLFAPTNTAFDRLSPNARRLLLNRDLASMDFMAFTIAAHLVPTIIPSDAIRPGQTYDVPTLAGVSLSIARPSNDTGHGHIRVEDGNVVGEPMVTQNGIIYPIDAFADPLADLNLSFNDVSARMLEDIFHFSSYAYTNNNNNDNNSTDAAS</sequence>
<feature type="chain" id="PRO_5020597928" description="FAS1 domain-containing protein" evidence="1">
    <location>
        <begin position="17"/>
        <end position="294"/>
    </location>
</feature>
<dbReference type="PANTHER" id="PTHR10900:SF77">
    <property type="entry name" value="FI19380P1"/>
    <property type="match status" value="1"/>
</dbReference>
<evidence type="ECO:0000256" key="1">
    <source>
        <dbReference type="SAM" id="SignalP"/>
    </source>
</evidence>
<name>A0A4P9YWA8_9FUNG</name>
<organism evidence="3 4">
    <name type="scientific">Syncephalis pseudoplumigaleata</name>
    <dbReference type="NCBI Taxonomy" id="1712513"/>
    <lineage>
        <taxon>Eukaryota</taxon>
        <taxon>Fungi</taxon>
        <taxon>Fungi incertae sedis</taxon>
        <taxon>Zoopagomycota</taxon>
        <taxon>Zoopagomycotina</taxon>
        <taxon>Zoopagomycetes</taxon>
        <taxon>Zoopagales</taxon>
        <taxon>Piptocephalidaceae</taxon>
        <taxon>Syncephalis</taxon>
    </lineage>
</organism>
<dbReference type="SMART" id="SM00554">
    <property type="entry name" value="FAS1"/>
    <property type="match status" value="1"/>
</dbReference>
<feature type="domain" description="FAS1" evidence="2">
    <location>
        <begin position="107"/>
        <end position="250"/>
    </location>
</feature>
<dbReference type="PANTHER" id="PTHR10900">
    <property type="entry name" value="PERIOSTIN-RELATED"/>
    <property type="match status" value="1"/>
</dbReference>
<dbReference type="InterPro" id="IPR050904">
    <property type="entry name" value="Adhesion/Biosynth-related"/>
</dbReference>
<keyword evidence="1" id="KW-0732">Signal</keyword>
<dbReference type="Pfam" id="PF02469">
    <property type="entry name" value="Fasciclin"/>
    <property type="match status" value="1"/>
</dbReference>
<accession>A0A4P9YWA8</accession>
<dbReference type="Proteomes" id="UP000278143">
    <property type="component" value="Unassembled WGS sequence"/>
</dbReference>
<dbReference type="InterPro" id="IPR000782">
    <property type="entry name" value="FAS1_domain"/>
</dbReference>
<dbReference type="EMBL" id="KZ990874">
    <property type="protein sequence ID" value="RKP23561.1"/>
    <property type="molecule type" value="Genomic_DNA"/>
</dbReference>
<reference evidence="4" key="1">
    <citation type="journal article" date="2018" name="Nat. Microbiol.">
        <title>Leveraging single-cell genomics to expand the fungal tree of life.</title>
        <authorList>
            <person name="Ahrendt S.R."/>
            <person name="Quandt C.A."/>
            <person name="Ciobanu D."/>
            <person name="Clum A."/>
            <person name="Salamov A."/>
            <person name="Andreopoulos B."/>
            <person name="Cheng J.F."/>
            <person name="Woyke T."/>
            <person name="Pelin A."/>
            <person name="Henrissat B."/>
            <person name="Reynolds N.K."/>
            <person name="Benny G.L."/>
            <person name="Smith M.E."/>
            <person name="James T.Y."/>
            <person name="Grigoriev I.V."/>
        </authorList>
    </citation>
    <scope>NUCLEOTIDE SEQUENCE [LARGE SCALE GENOMIC DNA]</scope>
    <source>
        <strain evidence="4">Benny S71-1</strain>
    </source>
</reference>
<dbReference type="SUPFAM" id="SSF82153">
    <property type="entry name" value="FAS1 domain"/>
    <property type="match status" value="1"/>
</dbReference>
<keyword evidence="4" id="KW-1185">Reference proteome</keyword>
<feature type="signal peptide" evidence="1">
    <location>
        <begin position="1"/>
        <end position="16"/>
    </location>
</feature>